<dbReference type="EMBL" id="CAEZTT010000021">
    <property type="protein sequence ID" value="CAB4571415.1"/>
    <property type="molecule type" value="Genomic_DNA"/>
</dbReference>
<keyword evidence="1" id="KW-0472">Membrane</keyword>
<protein>
    <submittedName>
        <fullName evidence="2">Unannotated protein</fullName>
    </submittedName>
</protein>
<feature type="transmembrane region" description="Helical" evidence="1">
    <location>
        <begin position="12"/>
        <end position="30"/>
    </location>
</feature>
<proteinExistence type="predicted"/>
<accession>A0A6J6E811</accession>
<dbReference type="AlphaFoldDB" id="A0A6J6E811"/>
<organism evidence="2">
    <name type="scientific">freshwater metagenome</name>
    <dbReference type="NCBI Taxonomy" id="449393"/>
    <lineage>
        <taxon>unclassified sequences</taxon>
        <taxon>metagenomes</taxon>
        <taxon>ecological metagenomes</taxon>
    </lineage>
</organism>
<evidence type="ECO:0000256" key="1">
    <source>
        <dbReference type="SAM" id="Phobius"/>
    </source>
</evidence>
<sequence>MELPRVLTIEYPAVFLLLITIHIIHIIICAQPESRSNIRCSIVITVGILLLARPATKEEIAGCLGIIHHTAEILFHTRPPHIRQTIEISIRRLQIFCAIRHILETIRRLRRQTIHKDITLMYEIRSHYVIQSGDHSITRRLL</sequence>
<keyword evidence="1" id="KW-1133">Transmembrane helix</keyword>
<evidence type="ECO:0000313" key="2">
    <source>
        <dbReference type="EMBL" id="CAB4571415.1"/>
    </source>
</evidence>
<name>A0A6J6E811_9ZZZZ</name>
<gene>
    <name evidence="2" type="ORF">UFOPK1726_00304</name>
</gene>
<keyword evidence="1" id="KW-0812">Transmembrane</keyword>
<reference evidence="2" key="1">
    <citation type="submission" date="2020-05" db="EMBL/GenBank/DDBJ databases">
        <authorList>
            <person name="Chiriac C."/>
            <person name="Salcher M."/>
            <person name="Ghai R."/>
            <person name="Kavagutti S V."/>
        </authorList>
    </citation>
    <scope>NUCLEOTIDE SEQUENCE</scope>
</reference>